<comment type="catalytic activity">
    <reaction evidence="1">
        <text>Hydrolyzes the link between N-acetylmuramoyl residues and L-amino acid residues in certain cell-wall glycopeptides.</text>
        <dbReference type="EC" id="3.5.1.28"/>
    </reaction>
</comment>
<dbReference type="OrthoDB" id="66275at2"/>
<dbReference type="PATRIC" id="fig|937777.3.peg.1518"/>
<dbReference type="STRING" id="937777.Deipe_1515"/>
<reference evidence="7" key="1">
    <citation type="submission" date="2012-03" db="EMBL/GenBank/DDBJ databases">
        <title>Complete sequence of chromosome of Deinococcus peraridilitoris DSM 19664.</title>
        <authorList>
            <person name="Lucas S."/>
            <person name="Copeland A."/>
            <person name="Lapidus A."/>
            <person name="Glavina del Rio T."/>
            <person name="Dalin E."/>
            <person name="Tice H."/>
            <person name="Bruce D."/>
            <person name="Goodwin L."/>
            <person name="Pitluck S."/>
            <person name="Peters L."/>
            <person name="Mikhailova N."/>
            <person name="Lu M."/>
            <person name="Kyrpides N."/>
            <person name="Mavromatis K."/>
            <person name="Ivanova N."/>
            <person name="Brettin T."/>
            <person name="Detter J.C."/>
            <person name="Han C."/>
            <person name="Larimer F."/>
            <person name="Land M."/>
            <person name="Hauser L."/>
            <person name="Markowitz V."/>
            <person name="Cheng J.-F."/>
            <person name="Hugenholtz P."/>
            <person name="Woyke T."/>
            <person name="Wu D."/>
            <person name="Pukall R."/>
            <person name="Steenblock K."/>
            <person name="Brambilla E."/>
            <person name="Klenk H.-P."/>
            <person name="Eisen J.A."/>
        </authorList>
    </citation>
    <scope>NUCLEOTIDE SEQUENCE [LARGE SCALE GENOMIC DNA]</scope>
    <source>
        <strain evidence="7">DSM 19664 / LMG 22246 / CIP 109416 / KR-200</strain>
    </source>
</reference>
<dbReference type="GO" id="GO:0009254">
    <property type="term" value="P:peptidoglycan turnover"/>
    <property type="evidence" value="ECO:0007669"/>
    <property type="project" value="TreeGrafter"/>
</dbReference>
<dbReference type="SMART" id="SM00644">
    <property type="entry name" value="Ami_2"/>
    <property type="match status" value="1"/>
</dbReference>
<dbReference type="Proteomes" id="UP000010467">
    <property type="component" value="Chromosome"/>
</dbReference>
<evidence type="ECO:0000259" key="5">
    <source>
        <dbReference type="SMART" id="SM00644"/>
    </source>
</evidence>
<dbReference type="EMBL" id="CP003382">
    <property type="protein sequence ID" value="AFZ67056.1"/>
    <property type="molecule type" value="Genomic_DNA"/>
</dbReference>
<dbReference type="CDD" id="cd06583">
    <property type="entry name" value="PGRP"/>
    <property type="match status" value="1"/>
</dbReference>
<dbReference type="GO" id="GO:0071555">
    <property type="term" value="P:cell wall organization"/>
    <property type="evidence" value="ECO:0007669"/>
    <property type="project" value="UniProtKB-KW"/>
</dbReference>
<dbReference type="HOGENOM" id="CLU_1114423_0_0_0"/>
<dbReference type="InterPro" id="IPR002502">
    <property type="entry name" value="Amidase_domain"/>
</dbReference>
<evidence type="ECO:0000256" key="2">
    <source>
        <dbReference type="ARBA" id="ARBA00011901"/>
    </source>
</evidence>
<keyword evidence="4" id="KW-0961">Cell wall biogenesis/degradation</keyword>
<dbReference type="EC" id="3.5.1.28" evidence="2"/>
<gene>
    <name evidence="6" type="ordered locus">Deipe_1515</name>
</gene>
<organism evidence="6 7">
    <name type="scientific">Deinococcus peraridilitoris (strain DSM 19664 / LMG 22246 / CIP 109416 / KR-200)</name>
    <dbReference type="NCBI Taxonomy" id="937777"/>
    <lineage>
        <taxon>Bacteria</taxon>
        <taxon>Thermotogati</taxon>
        <taxon>Deinococcota</taxon>
        <taxon>Deinococci</taxon>
        <taxon>Deinococcales</taxon>
        <taxon>Deinococcaceae</taxon>
        <taxon>Deinococcus</taxon>
    </lineage>
</organism>
<dbReference type="KEGG" id="dpd:Deipe_1515"/>
<dbReference type="Pfam" id="PF01510">
    <property type="entry name" value="Amidase_2"/>
    <property type="match status" value="1"/>
</dbReference>
<evidence type="ECO:0000313" key="6">
    <source>
        <dbReference type="EMBL" id="AFZ67056.1"/>
    </source>
</evidence>
<dbReference type="eggNOG" id="COG3023">
    <property type="taxonomic scope" value="Bacteria"/>
</dbReference>
<keyword evidence="3" id="KW-0378">Hydrolase</keyword>
<dbReference type="GO" id="GO:0009253">
    <property type="term" value="P:peptidoglycan catabolic process"/>
    <property type="evidence" value="ECO:0007669"/>
    <property type="project" value="InterPro"/>
</dbReference>
<sequence length="211" mass="23066">MSIEQRPAHGGNYARGRGVPIDRVVIHVADGSYDGTLSWFANPDCNVSAHYTVAMNGRVGQSVREDDTAWHAGDTLMNRRSIGIEHEGRPSVEPWTPSDAQLRASASLVAGLCLRYGIPADRTHLIGHNEVNPKRTARKNCPGPTWPWERYVTLVRSALVLIQPPPLDALAEVFFEEPGGGEVRMTGEVTRYGGLTVTRRDDGTVLVSGKK</sequence>
<dbReference type="FunFam" id="3.40.80.10:FF:000006">
    <property type="entry name" value="N-acetylmuramoyl-L-alanine amidase"/>
    <property type="match status" value="1"/>
</dbReference>
<dbReference type="SUPFAM" id="SSF55846">
    <property type="entry name" value="N-acetylmuramoyl-L-alanine amidase-like"/>
    <property type="match status" value="1"/>
</dbReference>
<dbReference type="PANTHER" id="PTHR30417:SF1">
    <property type="entry name" value="N-ACETYLMURAMOYL-L-ALANINE AMIDASE AMID"/>
    <property type="match status" value="1"/>
</dbReference>
<name>K9ZZM7_DEIPD</name>
<dbReference type="InterPro" id="IPR036505">
    <property type="entry name" value="Amidase/PGRP_sf"/>
</dbReference>
<dbReference type="RefSeq" id="WP_015235364.1">
    <property type="nucleotide sequence ID" value="NC_019793.1"/>
</dbReference>
<evidence type="ECO:0000256" key="3">
    <source>
        <dbReference type="ARBA" id="ARBA00022801"/>
    </source>
</evidence>
<accession>K9ZZM7</accession>
<evidence type="ECO:0000256" key="4">
    <source>
        <dbReference type="ARBA" id="ARBA00023316"/>
    </source>
</evidence>
<dbReference type="Gene3D" id="3.40.80.10">
    <property type="entry name" value="Peptidoglycan recognition protein-like"/>
    <property type="match status" value="1"/>
</dbReference>
<evidence type="ECO:0000313" key="7">
    <source>
        <dbReference type="Proteomes" id="UP000010467"/>
    </source>
</evidence>
<dbReference type="GO" id="GO:0008745">
    <property type="term" value="F:N-acetylmuramoyl-L-alanine amidase activity"/>
    <property type="evidence" value="ECO:0007669"/>
    <property type="project" value="UniProtKB-EC"/>
</dbReference>
<evidence type="ECO:0000256" key="1">
    <source>
        <dbReference type="ARBA" id="ARBA00001561"/>
    </source>
</evidence>
<dbReference type="PANTHER" id="PTHR30417">
    <property type="entry name" value="N-ACETYLMURAMOYL-L-ALANINE AMIDASE AMID"/>
    <property type="match status" value="1"/>
</dbReference>
<keyword evidence="7" id="KW-1185">Reference proteome</keyword>
<proteinExistence type="predicted"/>
<protein>
    <recommendedName>
        <fullName evidence="2">N-acetylmuramoyl-L-alanine amidase</fullName>
        <ecNumber evidence="2">3.5.1.28</ecNumber>
    </recommendedName>
</protein>
<dbReference type="InterPro" id="IPR051206">
    <property type="entry name" value="NAMLAA_amidase_2"/>
</dbReference>
<feature type="domain" description="N-acetylmuramoyl-L-alanine amidase" evidence="5">
    <location>
        <begin position="9"/>
        <end position="143"/>
    </location>
</feature>
<dbReference type="AlphaFoldDB" id="K9ZZM7"/>